<organism evidence="3 4">
    <name type="scientific">Venturia inaequalis</name>
    <name type="common">Apple scab fungus</name>
    <dbReference type="NCBI Taxonomy" id="5025"/>
    <lineage>
        <taxon>Eukaryota</taxon>
        <taxon>Fungi</taxon>
        <taxon>Dikarya</taxon>
        <taxon>Ascomycota</taxon>
        <taxon>Pezizomycotina</taxon>
        <taxon>Dothideomycetes</taxon>
        <taxon>Pleosporomycetidae</taxon>
        <taxon>Venturiales</taxon>
        <taxon>Venturiaceae</taxon>
        <taxon>Venturia</taxon>
    </lineage>
</organism>
<evidence type="ECO:0000256" key="1">
    <source>
        <dbReference type="ARBA" id="ARBA00022801"/>
    </source>
</evidence>
<keyword evidence="1" id="KW-0378">Hydrolase</keyword>
<dbReference type="Pfam" id="PF07859">
    <property type="entry name" value="Abhydrolase_3"/>
    <property type="match status" value="1"/>
</dbReference>
<reference evidence="3 4" key="1">
    <citation type="submission" date="2019-11" db="EMBL/GenBank/DDBJ databases">
        <title>Venturia inaequalis Genome Resource.</title>
        <authorList>
            <person name="Lichtner F.J."/>
        </authorList>
    </citation>
    <scope>NUCLEOTIDE SEQUENCE [LARGE SCALE GENOMIC DNA]</scope>
    <source>
        <strain evidence="3">Bline_iso_100314</strain>
    </source>
</reference>
<dbReference type="Proteomes" id="UP000433883">
    <property type="component" value="Unassembled WGS sequence"/>
</dbReference>
<evidence type="ECO:0000313" key="4">
    <source>
        <dbReference type="Proteomes" id="UP000433883"/>
    </source>
</evidence>
<dbReference type="GO" id="GO:0016787">
    <property type="term" value="F:hydrolase activity"/>
    <property type="evidence" value="ECO:0007669"/>
    <property type="project" value="UniProtKB-KW"/>
</dbReference>
<protein>
    <recommendedName>
        <fullName evidence="2">Alpha/beta hydrolase fold-3 domain-containing protein</fullName>
    </recommendedName>
</protein>
<dbReference type="EMBL" id="WNWQ01000284">
    <property type="protein sequence ID" value="KAE9971740.1"/>
    <property type="molecule type" value="Genomic_DNA"/>
</dbReference>
<dbReference type="Gene3D" id="3.40.50.1820">
    <property type="entry name" value="alpha/beta hydrolase"/>
    <property type="match status" value="1"/>
</dbReference>
<evidence type="ECO:0000313" key="3">
    <source>
        <dbReference type="EMBL" id="KAE9971740.1"/>
    </source>
</evidence>
<dbReference type="InterPro" id="IPR050300">
    <property type="entry name" value="GDXG_lipolytic_enzyme"/>
</dbReference>
<evidence type="ECO:0000259" key="2">
    <source>
        <dbReference type="Pfam" id="PF07859"/>
    </source>
</evidence>
<dbReference type="InterPro" id="IPR013094">
    <property type="entry name" value="AB_hydrolase_3"/>
</dbReference>
<comment type="caution">
    <text evidence="3">The sequence shown here is derived from an EMBL/GenBank/DDBJ whole genome shotgun (WGS) entry which is preliminary data.</text>
</comment>
<name>A0A8H3YSA4_VENIN</name>
<feature type="domain" description="Alpha/beta hydrolase fold-3" evidence="2">
    <location>
        <begin position="75"/>
        <end position="280"/>
    </location>
</feature>
<gene>
    <name evidence="3" type="ORF">BLS_004318</name>
</gene>
<dbReference type="PANTHER" id="PTHR48081:SF8">
    <property type="entry name" value="ALPHA_BETA HYDROLASE FOLD-3 DOMAIN-CONTAINING PROTEIN-RELATED"/>
    <property type="match status" value="1"/>
</dbReference>
<proteinExistence type="predicted"/>
<dbReference type="InterPro" id="IPR029058">
    <property type="entry name" value="AB_hydrolase_fold"/>
</dbReference>
<dbReference type="PANTHER" id="PTHR48081">
    <property type="entry name" value="AB HYDROLASE SUPERFAMILY PROTEIN C4A8.06C"/>
    <property type="match status" value="1"/>
</dbReference>
<dbReference type="AlphaFoldDB" id="A0A8H3YSA4"/>
<accession>A0A8H3YSA4</accession>
<dbReference type="SUPFAM" id="SSF53474">
    <property type="entry name" value="alpha/beta-Hydrolases"/>
    <property type="match status" value="1"/>
</dbReference>
<sequence length="303" mass="32729">MPPGNDALAQIFTAFFDRVAIPAIATDLSLLRTVMEDINTTASEPTLVTYQEVTAGSRPALWHIPVSAQESKNVILYFHGGGFVTNGLNSHRKMVGHVAKRANCKALAVDYRLSPEARFPSQIEDAVEAYQWLLQQGYKAENIATAGDSAGGNLATSLVLKLRDLNHPLPAAIIGLSPWYDMELLATGTLSSNASTDAFVQAPVLENMRSLFLPDGAPEILFTDPLVNPLHADVTGLPPMYLAAGGYETLLDDSTKMAEKIKEAGGNVVLDVKEGMQHVYPYMAGKHEMADETLESIGTTEEE</sequence>